<feature type="transmembrane region" description="Helical" evidence="1">
    <location>
        <begin position="20"/>
        <end position="40"/>
    </location>
</feature>
<dbReference type="AlphaFoldDB" id="A0AAW5V8S4"/>
<keyword evidence="1" id="KW-0472">Membrane</keyword>
<evidence type="ECO:0000256" key="1">
    <source>
        <dbReference type="SAM" id="Phobius"/>
    </source>
</evidence>
<name>A0AAW5V8S4_9LEPT</name>
<comment type="caution">
    <text evidence="2">The sequence shown here is derived from an EMBL/GenBank/DDBJ whole genome shotgun (WGS) entry which is preliminary data.</text>
</comment>
<reference evidence="2" key="1">
    <citation type="submission" date="2022-06" db="EMBL/GenBank/DDBJ databases">
        <title>Leptospira isolates from biofilms formed at urban environments.</title>
        <authorList>
            <person name="Ribeiro P.S."/>
            <person name="Sousa T."/>
            <person name="Carvalho N."/>
            <person name="Aburjaile F."/>
            <person name="Neves F."/>
            <person name="Oliveira D."/>
            <person name="Blanco L."/>
            <person name="Lima J."/>
            <person name="Costa F."/>
            <person name="Brenig B."/>
            <person name="Soares S."/>
            <person name="Ramos R."/>
            <person name="Goes-Neto A."/>
            <person name="Matiuzzi M."/>
            <person name="Azevedo V."/>
            <person name="Ristow P."/>
        </authorList>
    </citation>
    <scope>NUCLEOTIDE SEQUENCE</scope>
    <source>
        <strain evidence="2">VSF7</strain>
    </source>
</reference>
<proteinExistence type="predicted"/>
<keyword evidence="1" id="KW-1133">Transmembrane helix</keyword>
<evidence type="ECO:0000313" key="3">
    <source>
        <dbReference type="Proteomes" id="UP001209694"/>
    </source>
</evidence>
<evidence type="ECO:0008006" key="4">
    <source>
        <dbReference type="Google" id="ProtNLM"/>
    </source>
</evidence>
<feature type="transmembrane region" description="Helical" evidence="1">
    <location>
        <begin position="257"/>
        <end position="277"/>
    </location>
</feature>
<organism evidence="2 3">
    <name type="scientific">Leptospira levettii</name>
    <dbReference type="NCBI Taxonomy" id="2023178"/>
    <lineage>
        <taxon>Bacteria</taxon>
        <taxon>Pseudomonadati</taxon>
        <taxon>Spirochaetota</taxon>
        <taxon>Spirochaetia</taxon>
        <taxon>Leptospirales</taxon>
        <taxon>Leptospiraceae</taxon>
        <taxon>Leptospira</taxon>
    </lineage>
</organism>
<feature type="transmembrane region" description="Helical" evidence="1">
    <location>
        <begin position="226"/>
        <end position="245"/>
    </location>
</feature>
<accession>A0AAW5V8S4</accession>
<keyword evidence="1" id="KW-0812">Transmembrane</keyword>
<dbReference type="EMBL" id="JAMQQD010000007">
    <property type="protein sequence ID" value="MCW7516728.1"/>
    <property type="molecule type" value="Genomic_DNA"/>
</dbReference>
<sequence length="395" mass="45432">METTFLQNSILIQGANVHPYVLLLGAIVWGILSLLGILFWKHPMIGKKGILFSLLTFTPLSLVCVKSYQETNSFSYHVQVDGESKQVRFGDTQGMNDLEIPFSDWVSYQIHSDAESKKDGWKYTDTIYLKHRLGLLIPVSTITVRKYTDKSKEFSRYLDLNRELKKFFRFIPLPIEDELGDPFSELPIPLDPPKALDSNSSPNLEFLRPNSLFPIQWEHSISNANWFFSFCLLAVGHLGLLILLANITNKEMSNIKMGVVILLVGYLSFGIQFYFWIGKKMGMSYQIERLSDGYALYGITKKGKEKLQEWKQTEDLMVHLELPPKYIWVQSRKSYESTRSLAKSLLDPNSELTSTLNHTKDLFTSSQAQRWDLSDLPMEVAVRFFLVLCQRLDSI</sequence>
<gene>
    <name evidence="2" type="ORF">ND810_16295</name>
</gene>
<protein>
    <recommendedName>
        <fullName evidence="4">DUF3592 domain-containing protein</fullName>
    </recommendedName>
</protein>
<dbReference type="Proteomes" id="UP001209694">
    <property type="component" value="Unassembled WGS sequence"/>
</dbReference>
<dbReference type="RefSeq" id="WP_265356357.1">
    <property type="nucleotide sequence ID" value="NZ_JAMQPS010000005.1"/>
</dbReference>
<evidence type="ECO:0000313" key="2">
    <source>
        <dbReference type="EMBL" id="MCW7516728.1"/>
    </source>
</evidence>